<evidence type="ECO:0000259" key="2">
    <source>
        <dbReference type="PROSITE" id="PS50181"/>
    </source>
</evidence>
<dbReference type="Proteomes" id="UP000504606">
    <property type="component" value="Unplaced"/>
</dbReference>
<accession>A0A9C6XQG7</accession>
<dbReference type="InterPro" id="IPR036047">
    <property type="entry name" value="F-box-like_dom_sf"/>
</dbReference>
<dbReference type="SUPFAM" id="SSF81383">
    <property type="entry name" value="F-box domain"/>
    <property type="match status" value="1"/>
</dbReference>
<protein>
    <submittedName>
        <fullName evidence="4">Uncharacterized protein LOC127750277 isoform X4</fullName>
    </submittedName>
</protein>
<evidence type="ECO:0000313" key="3">
    <source>
        <dbReference type="Proteomes" id="UP000504606"/>
    </source>
</evidence>
<proteinExistence type="predicted"/>
<keyword evidence="3" id="KW-1185">Reference proteome</keyword>
<dbReference type="PROSITE" id="PS50181">
    <property type="entry name" value="FBOX"/>
    <property type="match status" value="1"/>
</dbReference>
<gene>
    <name evidence="4" type="primary">LOC127750277</name>
</gene>
<dbReference type="InterPro" id="IPR001810">
    <property type="entry name" value="F-box_dom"/>
</dbReference>
<sequence length="460" mass="51254">MESTAQPATGASPAREDSESPDYLDLLPDDAVVEVLRHLGDEDLLKCRLVCRRLRDLVMLPSVWRHVRVETPSCLVLCRMPRLASLRVDVIGGCNHLLTTSCAVRELVLYCKDDDAEDSDRKMQIMVAQASLGQLKRLKLDLDYFYSGALLPSVWLRTIASVSGLEFLEVGVDAPLGNGYSIQPAHMASSLKTFLCTAHNDIDVFVNCILATHAATLEEFSAMAWIHSFDTARLLSGMPNLRSVSCKILPGMDALVECRSLRDLEVILDCGWEYDDTDDDEIRGIVELLRRANQLRSVCLSRETHTEEVIDFIAEMVEALGSSGQMGVEKLFIGLSFASEPDVHLPVQMSLLGALPMLPALRELKVDWESDELLQAITPETAPSLRSLSITTPLMTRIEDWLLKTSTRRLLTQNPSLHVRARDYTYESIANLVSHSADQCPSVEYHSAEVSWIHIDSDED</sequence>
<evidence type="ECO:0000256" key="1">
    <source>
        <dbReference type="SAM" id="MobiDB-lite"/>
    </source>
</evidence>
<feature type="domain" description="F-box" evidence="2">
    <location>
        <begin position="21"/>
        <end position="67"/>
    </location>
</feature>
<reference evidence="4" key="1">
    <citation type="submission" date="2025-08" db="UniProtKB">
        <authorList>
            <consortium name="RefSeq"/>
        </authorList>
    </citation>
    <scope>IDENTIFICATION</scope>
    <source>
        <tissue evidence="4">Whole organism</tissue>
    </source>
</reference>
<feature type="region of interest" description="Disordered" evidence="1">
    <location>
        <begin position="1"/>
        <end position="22"/>
    </location>
</feature>
<dbReference type="PANTHER" id="PTHR38926">
    <property type="entry name" value="F-BOX DOMAIN CONTAINING PROTEIN, EXPRESSED"/>
    <property type="match status" value="1"/>
</dbReference>
<dbReference type="GeneID" id="127750277"/>
<dbReference type="RefSeq" id="XP_052127440.1">
    <property type="nucleotide sequence ID" value="XM_052271480.1"/>
</dbReference>
<dbReference type="SMART" id="SM00256">
    <property type="entry name" value="FBOX"/>
    <property type="match status" value="1"/>
</dbReference>
<dbReference type="Gene3D" id="1.20.1280.50">
    <property type="match status" value="1"/>
</dbReference>
<dbReference type="AlphaFoldDB" id="A0A9C6XQG7"/>
<name>A0A9C6XQG7_FRAOC</name>
<dbReference type="PANTHER" id="PTHR38926:SF5">
    <property type="entry name" value="F-BOX AND LEUCINE-RICH REPEAT PROTEIN 6"/>
    <property type="match status" value="1"/>
</dbReference>
<organism evidence="3 4">
    <name type="scientific">Frankliniella occidentalis</name>
    <name type="common">Western flower thrips</name>
    <name type="synonym">Euthrips occidentalis</name>
    <dbReference type="NCBI Taxonomy" id="133901"/>
    <lineage>
        <taxon>Eukaryota</taxon>
        <taxon>Metazoa</taxon>
        <taxon>Ecdysozoa</taxon>
        <taxon>Arthropoda</taxon>
        <taxon>Hexapoda</taxon>
        <taxon>Insecta</taxon>
        <taxon>Pterygota</taxon>
        <taxon>Neoptera</taxon>
        <taxon>Paraneoptera</taxon>
        <taxon>Thysanoptera</taxon>
        <taxon>Terebrantia</taxon>
        <taxon>Thripoidea</taxon>
        <taxon>Thripidae</taxon>
        <taxon>Frankliniella</taxon>
    </lineage>
</organism>
<dbReference type="Pfam" id="PF12937">
    <property type="entry name" value="F-box-like"/>
    <property type="match status" value="1"/>
</dbReference>
<evidence type="ECO:0000313" key="4">
    <source>
        <dbReference type="RefSeq" id="XP_052127440.1"/>
    </source>
</evidence>